<feature type="non-terminal residue" evidence="5">
    <location>
        <position position="1"/>
    </location>
</feature>
<dbReference type="InterPro" id="IPR030048">
    <property type="entry name" value="SurE"/>
</dbReference>
<keyword evidence="2" id="KW-0479">Metal-binding</keyword>
<evidence type="ECO:0000259" key="4">
    <source>
        <dbReference type="Pfam" id="PF01975"/>
    </source>
</evidence>
<protein>
    <recommendedName>
        <fullName evidence="4">Survival protein SurE-like phosphatase/nucleotidase domain-containing protein</fullName>
    </recommendedName>
</protein>
<dbReference type="SUPFAM" id="SSF64167">
    <property type="entry name" value="SurE-like"/>
    <property type="match status" value="1"/>
</dbReference>
<dbReference type="PANTHER" id="PTHR30457">
    <property type="entry name" value="5'-NUCLEOTIDASE SURE"/>
    <property type="match status" value="1"/>
</dbReference>
<accession>X1GBH4</accession>
<dbReference type="InterPro" id="IPR036523">
    <property type="entry name" value="SurE-like_sf"/>
</dbReference>
<dbReference type="GO" id="GO:0008252">
    <property type="term" value="F:nucleotidase activity"/>
    <property type="evidence" value="ECO:0007669"/>
    <property type="project" value="InterPro"/>
</dbReference>
<evidence type="ECO:0000256" key="2">
    <source>
        <dbReference type="ARBA" id="ARBA00022723"/>
    </source>
</evidence>
<feature type="domain" description="Survival protein SurE-like phosphatase/nucleotidase" evidence="4">
    <location>
        <begin position="2"/>
        <end position="160"/>
    </location>
</feature>
<evidence type="ECO:0000313" key="5">
    <source>
        <dbReference type="EMBL" id="GAH55261.1"/>
    </source>
</evidence>
<proteinExistence type="inferred from homology"/>
<reference evidence="5" key="1">
    <citation type="journal article" date="2014" name="Front. Microbiol.">
        <title>High frequency of phylogenetically diverse reductive dehalogenase-homologous genes in deep subseafloor sedimentary metagenomes.</title>
        <authorList>
            <person name="Kawai M."/>
            <person name="Futagami T."/>
            <person name="Toyoda A."/>
            <person name="Takaki Y."/>
            <person name="Nishi S."/>
            <person name="Hori S."/>
            <person name="Arai W."/>
            <person name="Tsubouchi T."/>
            <person name="Morono Y."/>
            <person name="Uchiyama I."/>
            <person name="Ito T."/>
            <person name="Fujiyama A."/>
            <person name="Inagaki F."/>
            <person name="Takami H."/>
        </authorList>
    </citation>
    <scope>NUCLEOTIDE SEQUENCE</scope>
    <source>
        <strain evidence="5">Expedition CK06-06</strain>
    </source>
</reference>
<dbReference type="EMBL" id="BARU01020973">
    <property type="protein sequence ID" value="GAH55261.1"/>
    <property type="molecule type" value="Genomic_DNA"/>
</dbReference>
<gene>
    <name evidence="5" type="ORF">S03H2_34381</name>
</gene>
<dbReference type="InterPro" id="IPR002828">
    <property type="entry name" value="SurE-like_Pase/nucleotidase"/>
</dbReference>
<comment type="similarity">
    <text evidence="1">Belongs to the SurE nucleotidase family.</text>
</comment>
<keyword evidence="3" id="KW-0378">Hydrolase</keyword>
<comment type="caution">
    <text evidence="5">The sequence shown here is derived from an EMBL/GenBank/DDBJ whole genome shotgun (WGS) entry which is preliminary data.</text>
</comment>
<sequence length="227" mass="24646">LSGMGRSFPRTFDGTIQVHDMTVNGKQWQVYAVGGSPAQTVLHAVLEILPKPPDLVVSGINYGENLGTGITASGTIGAALEAATMGIPSIAISLETEAHHYLSYSEEVNFSTAAHFTVYFGRLLLDKHFPPDVDVLKVDVPCDATSKTPWVVTRLSRIQYFEPIVPERSSWDVPATMGYTLGGDPAKDALDTDVYALRVKRCVSVTPLSLDLTSRVDLADIEQILRK</sequence>
<name>X1GBH4_9ZZZZ</name>
<dbReference type="GO" id="GO:0046872">
    <property type="term" value="F:metal ion binding"/>
    <property type="evidence" value="ECO:0007669"/>
    <property type="project" value="UniProtKB-KW"/>
</dbReference>
<dbReference type="PANTHER" id="PTHR30457:SF0">
    <property type="entry name" value="PHOSPHATASE, PUTATIVE (AFU_ORTHOLOGUE AFUA_4G01070)-RELATED"/>
    <property type="match status" value="1"/>
</dbReference>
<evidence type="ECO:0000256" key="1">
    <source>
        <dbReference type="ARBA" id="ARBA00011062"/>
    </source>
</evidence>
<dbReference type="Gene3D" id="3.40.1210.10">
    <property type="entry name" value="Survival protein SurE-like phosphatase/nucleotidase"/>
    <property type="match status" value="1"/>
</dbReference>
<dbReference type="Pfam" id="PF01975">
    <property type="entry name" value="SurE"/>
    <property type="match status" value="1"/>
</dbReference>
<dbReference type="AlphaFoldDB" id="X1GBH4"/>
<evidence type="ECO:0000256" key="3">
    <source>
        <dbReference type="ARBA" id="ARBA00022801"/>
    </source>
</evidence>
<organism evidence="5">
    <name type="scientific">marine sediment metagenome</name>
    <dbReference type="NCBI Taxonomy" id="412755"/>
    <lineage>
        <taxon>unclassified sequences</taxon>
        <taxon>metagenomes</taxon>
        <taxon>ecological metagenomes</taxon>
    </lineage>
</organism>